<dbReference type="Proteomes" id="UP000251485">
    <property type="component" value="Unassembled WGS sequence"/>
</dbReference>
<dbReference type="AlphaFoldDB" id="A0A2X2DJE9"/>
<evidence type="ECO:0000313" key="2">
    <source>
        <dbReference type="Proteomes" id="UP000251485"/>
    </source>
</evidence>
<dbReference type="EMBL" id="UAUE01000004">
    <property type="protein sequence ID" value="SPY94620.1"/>
    <property type="molecule type" value="Genomic_DNA"/>
</dbReference>
<reference evidence="1 2" key="1">
    <citation type="submission" date="2018-06" db="EMBL/GenBank/DDBJ databases">
        <authorList>
            <consortium name="Pathogen Informatics"/>
            <person name="Doyle S."/>
        </authorList>
    </citation>
    <scope>NUCLEOTIDE SEQUENCE [LARGE SCALE GENOMIC DNA]</scope>
    <source>
        <strain evidence="1 2">NCTC10975</strain>
    </source>
</reference>
<sequence>MKNYEKKQVDYWFKNIDGLSIDYDKVINKDRNEDNFVD</sequence>
<name>A0A2X2DJE9_PROMI</name>
<accession>A0A2X2DJE9</accession>
<gene>
    <name evidence="1" type="ORF">NCTC10975_00965</name>
</gene>
<organism evidence="1 2">
    <name type="scientific">Proteus mirabilis</name>
    <dbReference type="NCBI Taxonomy" id="584"/>
    <lineage>
        <taxon>Bacteria</taxon>
        <taxon>Pseudomonadati</taxon>
        <taxon>Pseudomonadota</taxon>
        <taxon>Gammaproteobacteria</taxon>
        <taxon>Enterobacterales</taxon>
        <taxon>Morganellaceae</taxon>
        <taxon>Proteus</taxon>
    </lineage>
</organism>
<proteinExistence type="predicted"/>
<protein>
    <submittedName>
        <fullName evidence="1">Uncharacterized protein</fullName>
    </submittedName>
</protein>
<evidence type="ECO:0000313" key="1">
    <source>
        <dbReference type="EMBL" id="SPY94620.1"/>
    </source>
</evidence>